<dbReference type="Gene3D" id="2.20.70.10">
    <property type="match status" value="1"/>
</dbReference>
<evidence type="ECO:0000256" key="3">
    <source>
        <dbReference type="SAM" id="Coils"/>
    </source>
</evidence>
<feature type="compositionally biased region" description="Basic and acidic residues" evidence="4">
    <location>
        <begin position="102"/>
        <end position="114"/>
    </location>
</feature>
<dbReference type="Gene3D" id="2.30.30.40">
    <property type="entry name" value="SH3 Domains"/>
    <property type="match status" value="1"/>
</dbReference>
<feature type="compositionally biased region" description="Acidic residues" evidence="4">
    <location>
        <begin position="1705"/>
        <end position="1720"/>
    </location>
</feature>
<feature type="compositionally biased region" description="Gly residues" evidence="4">
    <location>
        <begin position="125"/>
        <end position="137"/>
    </location>
</feature>
<feature type="region of interest" description="Disordered" evidence="4">
    <location>
        <begin position="592"/>
        <end position="630"/>
    </location>
</feature>
<dbReference type="Pfam" id="PF00397">
    <property type="entry name" value="WW"/>
    <property type="match status" value="1"/>
</dbReference>
<feature type="compositionally biased region" description="Acidic residues" evidence="4">
    <location>
        <begin position="115"/>
        <end position="124"/>
    </location>
</feature>
<dbReference type="SMART" id="SM00326">
    <property type="entry name" value="SH3"/>
    <property type="match status" value="1"/>
</dbReference>
<feature type="compositionally biased region" description="Basic and acidic residues" evidence="4">
    <location>
        <begin position="1019"/>
        <end position="1029"/>
    </location>
</feature>
<dbReference type="SUPFAM" id="SSF50044">
    <property type="entry name" value="SH3-domain"/>
    <property type="match status" value="1"/>
</dbReference>
<gene>
    <name evidence="7" type="ORF">ACHAXA_007310</name>
</gene>
<feature type="compositionally biased region" description="Low complexity" evidence="4">
    <location>
        <begin position="809"/>
        <end position="820"/>
    </location>
</feature>
<keyword evidence="1 2" id="KW-0728">SH3 domain</keyword>
<dbReference type="CDD" id="cd00201">
    <property type="entry name" value="WW"/>
    <property type="match status" value="1"/>
</dbReference>
<feature type="compositionally biased region" description="Basic and acidic residues" evidence="4">
    <location>
        <begin position="1764"/>
        <end position="1779"/>
    </location>
</feature>
<feature type="compositionally biased region" description="Low complexity" evidence="4">
    <location>
        <begin position="1895"/>
        <end position="1921"/>
    </location>
</feature>
<feature type="compositionally biased region" description="Low complexity" evidence="4">
    <location>
        <begin position="1736"/>
        <end position="1746"/>
    </location>
</feature>
<dbReference type="PROSITE" id="PS50002">
    <property type="entry name" value="SH3"/>
    <property type="match status" value="1"/>
</dbReference>
<proteinExistence type="predicted"/>
<dbReference type="InterPro" id="IPR036020">
    <property type="entry name" value="WW_dom_sf"/>
</dbReference>
<feature type="region of interest" description="Disordered" evidence="4">
    <location>
        <begin position="508"/>
        <end position="544"/>
    </location>
</feature>
<evidence type="ECO:0000313" key="7">
    <source>
        <dbReference type="EMBL" id="KAL3816192.1"/>
    </source>
</evidence>
<feature type="coiled-coil region" evidence="3">
    <location>
        <begin position="1371"/>
        <end position="1398"/>
    </location>
</feature>
<dbReference type="SUPFAM" id="SSF51045">
    <property type="entry name" value="WW domain"/>
    <property type="match status" value="1"/>
</dbReference>
<comment type="caution">
    <text evidence="7">The sequence shown here is derived from an EMBL/GenBank/DDBJ whole genome shotgun (WGS) entry which is preliminary data.</text>
</comment>
<organism evidence="7 8">
    <name type="scientific">Cyclostephanos tholiformis</name>
    <dbReference type="NCBI Taxonomy" id="382380"/>
    <lineage>
        <taxon>Eukaryota</taxon>
        <taxon>Sar</taxon>
        <taxon>Stramenopiles</taxon>
        <taxon>Ochrophyta</taxon>
        <taxon>Bacillariophyta</taxon>
        <taxon>Coscinodiscophyceae</taxon>
        <taxon>Thalassiosirophycidae</taxon>
        <taxon>Stephanodiscales</taxon>
        <taxon>Stephanodiscaceae</taxon>
        <taxon>Cyclostephanos</taxon>
    </lineage>
</organism>
<feature type="compositionally biased region" description="Basic and acidic residues" evidence="4">
    <location>
        <begin position="22"/>
        <end position="34"/>
    </location>
</feature>
<feature type="compositionally biased region" description="Basic and acidic residues" evidence="4">
    <location>
        <begin position="194"/>
        <end position="207"/>
    </location>
</feature>
<feature type="compositionally biased region" description="Basic and acidic residues" evidence="4">
    <location>
        <begin position="685"/>
        <end position="694"/>
    </location>
</feature>
<feature type="region of interest" description="Disordered" evidence="4">
    <location>
        <begin position="1705"/>
        <end position="1838"/>
    </location>
</feature>
<dbReference type="InterPro" id="IPR036028">
    <property type="entry name" value="SH3-like_dom_sf"/>
</dbReference>
<feature type="compositionally biased region" description="Low complexity" evidence="4">
    <location>
        <begin position="1"/>
        <end position="21"/>
    </location>
</feature>
<feature type="region of interest" description="Disordered" evidence="4">
    <location>
        <begin position="1011"/>
        <end position="1050"/>
    </location>
</feature>
<evidence type="ECO:0000256" key="2">
    <source>
        <dbReference type="PROSITE-ProRule" id="PRU00192"/>
    </source>
</evidence>
<feature type="region of interest" description="Disordered" evidence="4">
    <location>
        <begin position="2003"/>
        <end position="2112"/>
    </location>
</feature>
<dbReference type="EMBL" id="JALLPB020000161">
    <property type="protein sequence ID" value="KAL3816192.1"/>
    <property type="molecule type" value="Genomic_DNA"/>
</dbReference>
<feature type="coiled-coil region" evidence="3">
    <location>
        <begin position="768"/>
        <end position="796"/>
    </location>
</feature>
<sequence length="2159" mass="237499">DGPSDESPSESGGSASSYSDDASYREGGEEDQYRVARRRNHLIVASATPAPPPPPPTTRPPPPRPHPSGGGASSNRSRSYPTTIEVKSVGQPADRARRKARRREDEKDDEKEGQGSDDVDDDDTGGGADYGGGGGGWVVPPAGGSNRTTNSGGGGERGGGAYVSFGYVGDNSLDLSYNNPPQMDGSVDYSLDEMANRRHMPQDRSVADHNSPPLDEARYGGPRRLTRLLPPPPPRNPLPRSLQHQHQPQRSRKPQVLVHYHPQLGDTGYESTLLDETPPSPSVPRPHKHAVVTNWMHARAIDDLREEKELGGQSTHHHGPGGPSRSQRFPPPSGGNDEHNNAATRQIRRRVLRAAMERSAREWGTPQDERRRKMSEADADIGGARDRRGSGGTAFRFPGGSVDRPSSAVDAFQSPGSVDSVDALRSTPGSITTARGGFADDDDRGVGGSPVDVPPPPSRPPSYKTLVTELIASNEPEKLSQVDRVMEKYAGREEELIKKLDLRYRRKRMKSAMRRPKASSPGGDEDGGGMEKMLLQPPPPPMSSEAKTFVDNDNDKFKPVAVIQTQVYSPPKKLTFIKVDKLLNKNRGVISPMQSWDKSEGDEPDLGQRDAAEGGCKDSNENDRNKFAMPPKIMEKRLLKAVSDSAKTLIHANMMEELDANSSMIHRNSIASVNSTDPSNQAQKKPIEPEDTPKPNDAVDVGAKDGGNYEDGEVEGHVDNDQDEIMMPPKITKKLLPRDISDSTQKAIAHDNVDLHTPRANFASMNLGNQIEDELLELEEKRMQLAEKRMQLEEKMLVNGMFEQEKLVESSQSKPPQSESALSPKSSERKLEICNENSLNLGRDYNLKKAASNISKAYDDGISVITMDTKITLPNRVAHPVGDGDAVYSFDQILKRPPNSITVESSGIGSDGINVEKLQTTSITKLHRVAPEIETEDEKSKLAEASLIASAKLDNVEARIRARYRLMEEEAAKKKENQMKTQDAVAMDTLIEAHDELSDIESMFREAKSKGSFQVDYSEQDKGKEKEQVNKGPATETVEVEKKNDVASETASEGLNLSLLDAVRHERGQAENGMDSADTADEQIIESILSSFDEEEQPLEVNVGKVHQSTRKEETDLQIVKSSHAVDDMGVRQLPRYLSSPNNRGGDSIVSAMSQHSTSMMAIVIATQTELNRLRKVAAFNHERQEDATICSGPAVTNDNFEEEITRFIAEKESRFQAEQAVALLKAQKELETERRARLEAETARVKAEIELERLKSGKILKDEEQIASQGREGCLDINQTRDVATAALLTPGEETSSDQLDHAQLDLEKRLVEVLISSVEAPGVKTDEEFEIPNHEEMAKEDSVVEELQIVSDVLMQKEQHLPDVIDQSRLEAEATRRQAEKELELLRAKRAAVLKLEYDDMAHELGRLPDMVENNSELMRSNSGQVVDEVEEYRQVHSNDDERMSGHFEAVIAEVPQHLSDDENRRKLNDMLETVISKSSSDEREGVELNATAQIKTSQTSYVEICDHDVAERTEPQRRDSSEEIDAYVALSSEKKIGEVSGQESSLEALGLELTSPEKYTLNVAAQEDGSGYKVAEINEPYFPLGKSKPAVPKDTDEEVEAEIHHVAVITFEGNPMKGQLSFITGTKIEAHSNQRGPWWLGRCGTRTGWFPAKTVIPESEFLARFNSPSSAVVDYDESEEVDNLSGDELNAVYDLIRNPSDDQLEQEQDGDDSDDESGSPARSRWLDAGVGKSNTNSSSSRNRSPPPTRSDPSEMAGLSERLYESNDSDSRSKSNERLSSSPTTSKLDDMNTINTNDATKYLSKTSSDGAVIKSRPDADVPKRKPKGDWRAARDPNSGLTYYYHIITKETTWDKPTGFVSRQAIAEGPSPKAASTEKSSKGRRGRGIMNFLTKMAKPPSPASPTKASGTPSSPSVSSPTHGANLDTSVEAKNDTTTHVPTSANAEMLKVDVSKLEQKNSWLTLDDKVSVGDDNSESSEGTYTSIFSKGKIKSVRKWAGKITERLNSPPSQPYKTLNDGTKDPQDNAVSLAKEQPKESPSVASNDGPSREQTELEQPIQSEVNDMSDCEGPITTKNKPSEEVAQDSTNGNENGVSILNSPETYVPQVKPPDVVNTSMESLRKKPQWRFATDQATGRTYYYIRGTSKVTWEKPSEMSD</sequence>
<feature type="region of interest" description="Disordered" evidence="4">
    <location>
        <begin position="806"/>
        <end position="829"/>
    </location>
</feature>
<feature type="region of interest" description="Disordered" evidence="4">
    <location>
        <begin position="1"/>
        <end position="287"/>
    </location>
</feature>
<feature type="domain" description="WW" evidence="6">
    <location>
        <begin position="1832"/>
        <end position="1860"/>
    </location>
</feature>
<feature type="compositionally biased region" description="Pro residues" evidence="4">
    <location>
        <begin position="49"/>
        <end position="66"/>
    </location>
</feature>
<feature type="compositionally biased region" description="Polar residues" evidence="4">
    <location>
        <begin position="1794"/>
        <end position="1811"/>
    </location>
</feature>
<feature type="domain" description="SH3" evidence="5">
    <location>
        <begin position="1603"/>
        <end position="1663"/>
    </location>
</feature>
<feature type="compositionally biased region" description="Basic and acidic residues" evidence="4">
    <location>
        <begin position="1817"/>
        <end position="1836"/>
    </location>
</feature>
<dbReference type="PROSITE" id="PS50020">
    <property type="entry name" value="WW_DOMAIN_2"/>
    <property type="match status" value="2"/>
</dbReference>
<feature type="compositionally biased region" description="Polar residues" evidence="4">
    <location>
        <begin position="2086"/>
        <end position="2103"/>
    </location>
</feature>
<feature type="compositionally biased region" description="Basic residues" evidence="4">
    <location>
        <begin position="508"/>
        <end position="517"/>
    </location>
</feature>
<feature type="compositionally biased region" description="Basic and acidic residues" evidence="4">
    <location>
        <begin position="300"/>
        <end position="310"/>
    </location>
</feature>
<keyword evidence="8" id="KW-1185">Reference proteome</keyword>
<feature type="region of interest" description="Disordered" evidence="4">
    <location>
        <begin position="672"/>
        <end position="716"/>
    </location>
</feature>
<dbReference type="InterPro" id="IPR001202">
    <property type="entry name" value="WW_dom"/>
</dbReference>
<feature type="compositionally biased region" description="Polar residues" evidence="4">
    <location>
        <begin position="2006"/>
        <end position="2020"/>
    </location>
</feature>
<dbReference type="Proteomes" id="UP001530377">
    <property type="component" value="Unassembled WGS sequence"/>
</dbReference>
<feature type="coiled-coil region" evidence="3">
    <location>
        <begin position="1222"/>
        <end position="1256"/>
    </location>
</feature>
<name>A0ABD3RVG4_9STRA</name>
<feature type="region of interest" description="Disordered" evidence="4">
    <location>
        <begin position="300"/>
        <end position="463"/>
    </location>
</feature>
<dbReference type="InterPro" id="IPR001452">
    <property type="entry name" value="SH3_domain"/>
</dbReference>
<evidence type="ECO:0000313" key="8">
    <source>
        <dbReference type="Proteomes" id="UP001530377"/>
    </source>
</evidence>
<feature type="compositionally biased region" description="Polar residues" evidence="4">
    <location>
        <begin position="672"/>
        <end position="683"/>
    </location>
</feature>
<feature type="compositionally biased region" description="Basic and acidic residues" evidence="4">
    <location>
        <begin position="355"/>
        <end position="376"/>
    </location>
</feature>
<accession>A0ABD3RVG4</accession>
<protein>
    <submittedName>
        <fullName evidence="7">Uncharacterized protein</fullName>
    </submittedName>
</protein>
<feature type="compositionally biased region" description="Basic and acidic residues" evidence="4">
    <location>
        <begin position="597"/>
        <end position="626"/>
    </location>
</feature>
<feature type="domain" description="WW" evidence="6">
    <location>
        <begin position="2128"/>
        <end position="2156"/>
    </location>
</feature>
<evidence type="ECO:0000256" key="4">
    <source>
        <dbReference type="SAM" id="MobiDB-lite"/>
    </source>
</evidence>
<dbReference type="PROSITE" id="PS01159">
    <property type="entry name" value="WW_DOMAIN_1"/>
    <property type="match status" value="1"/>
</dbReference>
<dbReference type="SMART" id="SM00456">
    <property type="entry name" value="WW"/>
    <property type="match status" value="2"/>
</dbReference>
<keyword evidence="3" id="KW-0175">Coiled coil</keyword>
<evidence type="ECO:0000256" key="1">
    <source>
        <dbReference type="ARBA" id="ARBA00022443"/>
    </source>
</evidence>
<feature type="region of interest" description="Disordered" evidence="4">
    <location>
        <begin position="1865"/>
        <end position="1946"/>
    </location>
</feature>
<feature type="compositionally biased region" description="Gly residues" evidence="4">
    <location>
        <begin position="151"/>
        <end position="161"/>
    </location>
</feature>
<evidence type="ECO:0000259" key="5">
    <source>
        <dbReference type="PROSITE" id="PS50002"/>
    </source>
</evidence>
<evidence type="ECO:0000259" key="6">
    <source>
        <dbReference type="PROSITE" id="PS50020"/>
    </source>
</evidence>
<reference evidence="7 8" key="1">
    <citation type="submission" date="2024-10" db="EMBL/GenBank/DDBJ databases">
        <title>Updated reference genomes for cyclostephanoid diatoms.</title>
        <authorList>
            <person name="Roberts W.R."/>
            <person name="Alverson A.J."/>
        </authorList>
    </citation>
    <scope>NUCLEOTIDE SEQUENCE [LARGE SCALE GENOMIC DNA]</scope>
    <source>
        <strain evidence="7 8">AJA228-03</strain>
    </source>
</reference>
<feature type="non-terminal residue" evidence="7">
    <location>
        <position position="1"/>
    </location>
</feature>